<dbReference type="GO" id="GO:0005886">
    <property type="term" value="C:plasma membrane"/>
    <property type="evidence" value="ECO:0007669"/>
    <property type="project" value="UniProtKB-SubCell"/>
</dbReference>
<comment type="similarity">
    <text evidence="2">Belongs to the ferric reductase (FRE) family.</text>
</comment>
<keyword evidence="17" id="KW-1185">Reference proteome</keyword>
<dbReference type="Pfam" id="PF08022">
    <property type="entry name" value="FAD_binding_8"/>
    <property type="match status" value="1"/>
</dbReference>
<keyword evidence="5" id="KW-1003">Cell membrane</keyword>
<accession>A0A9P6VJJ6</accession>
<dbReference type="SUPFAM" id="SSF63380">
    <property type="entry name" value="Riboflavin synthase domain-like"/>
    <property type="match status" value="1"/>
</dbReference>
<dbReference type="Pfam" id="PF08030">
    <property type="entry name" value="NAD_binding_6"/>
    <property type="match status" value="1"/>
</dbReference>
<evidence type="ECO:0000256" key="1">
    <source>
        <dbReference type="ARBA" id="ARBA00004651"/>
    </source>
</evidence>
<dbReference type="GO" id="GO:0006826">
    <property type="term" value="P:iron ion transport"/>
    <property type="evidence" value="ECO:0007669"/>
    <property type="project" value="TreeGrafter"/>
</dbReference>
<dbReference type="GO" id="GO:0015677">
    <property type="term" value="P:copper ion import"/>
    <property type="evidence" value="ECO:0007669"/>
    <property type="project" value="TreeGrafter"/>
</dbReference>
<dbReference type="EC" id="1.16.1.9" evidence="3"/>
<comment type="caution">
    <text evidence="16">The sequence shown here is derived from an EMBL/GenBank/DDBJ whole genome shotgun (WGS) entry which is preliminary data.</text>
</comment>
<evidence type="ECO:0000256" key="5">
    <source>
        <dbReference type="ARBA" id="ARBA00022475"/>
    </source>
</evidence>
<proteinExistence type="inferred from homology"/>
<dbReference type="Pfam" id="PF01794">
    <property type="entry name" value="Ferric_reduct"/>
    <property type="match status" value="1"/>
</dbReference>
<dbReference type="InterPro" id="IPR051410">
    <property type="entry name" value="Ferric/Cupric_Reductase"/>
</dbReference>
<evidence type="ECO:0000256" key="6">
    <source>
        <dbReference type="ARBA" id="ARBA00022692"/>
    </source>
</evidence>
<reference evidence="16" key="1">
    <citation type="submission" date="2019-07" db="EMBL/GenBank/DDBJ databases">
        <title>Hyphodiscus hymeniophilus genome sequencing and assembly.</title>
        <authorList>
            <person name="Kramer G."/>
            <person name="Nodwell J."/>
        </authorList>
    </citation>
    <scope>NUCLEOTIDE SEQUENCE</scope>
    <source>
        <strain evidence="16">ATCC 34498</strain>
    </source>
</reference>
<dbReference type="OrthoDB" id="3944240at2759"/>
<dbReference type="Proteomes" id="UP000785200">
    <property type="component" value="Unassembled WGS sequence"/>
</dbReference>
<evidence type="ECO:0000256" key="14">
    <source>
        <dbReference type="SAM" id="Phobius"/>
    </source>
</evidence>
<organism evidence="16 17">
    <name type="scientific">Hyphodiscus hymeniophilus</name>
    <dbReference type="NCBI Taxonomy" id="353542"/>
    <lineage>
        <taxon>Eukaryota</taxon>
        <taxon>Fungi</taxon>
        <taxon>Dikarya</taxon>
        <taxon>Ascomycota</taxon>
        <taxon>Pezizomycotina</taxon>
        <taxon>Leotiomycetes</taxon>
        <taxon>Helotiales</taxon>
        <taxon>Hyphodiscaceae</taxon>
        <taxon>Hyphodiscus</taxon>
    </lineage>
</organism>
<dbReference type="SFLD" id="SFLDS00052">
    <property type="entry name" value="Ferric_Reductase_Domain"/>
    <property type="match status" value="1"/>
</dbReference>
<feature type="transmembrane region" description="Helical" evidence="14">
    <location>
        <begin position="95"/>
        <end position="113"/>
    </location>
</feature>
<gene>
    <name evidence="16" type="ORF">D0Z07_4916</name>
</gene>
<dbReference type="PANTHER" id="PTHR32361">
    <property type="entry name" value="FERRIC/CUPRIC REDUCTASE TRANSMEMBRANE COMPONENT"/>
    <property type="match status" value="1"/>
</dbReference>
<keyword evidence="4" id="KW-0813">Transport</keyword>
<keyword evidence="8 14" id="KW-1133">Transmembrane helix</keyword>
<dbReference type="PROSITE" id="PS51384">
    <property type="entry name" value="FAD_FR"/>
    <property type="match status" value="1"/>
</dbReference>
<dbReference type="EMBL" id="VNKQ01000009">
    <property type="protein sequence ID" value="KAG0648850.1"/>
    <property type="molecule type" value="Genomic_DNA"/>
</dbReference>
<sequence length="557" mass="62652">MTYPQLLLKRHWISWLSPPSLGRVLFLVFYWAVIVFMMTNKAVISDAYYWERIGFRNAWISVTQVPLVYLLASKSSIVGCIVGSSHERLNWLHRWVSRTLLLTVTVHGGFFITEWVRADFVKLELEMMPMVKYGIGAWAILVWTFITSLSPLRSMAYEIFVLQHIAAAAVFLWLLWVHVPSYASYNVWFAIAAVSFDRIIRLLLAVYRNIRLRRDTLCNRTKTVGHEIEVQAAGNDITVVIIKDVHMSWKPGQHLYLWIPRLGLLESHPFTIASLCMSSQGCHCNEIQLAIKTQSGFSRRIYQYATKTQETSESLTGFIAGPYGSPPKWEAFESLILIAASTGASFTLPILESILKTPRTICIQRIKFLLIVRERSHSDFYVKRLSDALANAEAMSISLDIEIAITGGEAWSVADETVGTLHAEQKSQFSEDDTQELKKANQQQAYVLVKFHSPSSSTSSRYRPASEKDCCCVGDGEKSEPLLPSNSIIYSYGRPDIACFIRRPVEMTGGETSVAVCGGKSLVTTVRNSVASLSDERAVHKGTGAQGIHLHVEEYCF</sequence>
<dbReference type="AlphaFoldDB" id="A0A9P6VJJ6"/>
<evidence type="ECO:0000313" key="16">
    <source>
        <dbReference type="EMBL" id="KAG0648850.1"/>
    </source>
</evidence>
<evidence type="ECO:0000256" key="3">
    <source>
        <dbReference type="ARBA" id="ARBA00012668"/>
    </source>
</evidence>
<evidence type="ECO:0000259" key="15">
    <source>
        <dbReference type="PROSITE" id="PS51384"/>
    </source>
</evidence>
<comment type="subcellular location">
    <subcellularLocation>
        <location evidence="1">Cell membrane</location>
        <topology evidence="1">Multi-pass membrane protein</topology>
    </subcellularLocation>
</comment>
<name>A0A9P6VJJ6_9HELO</name>
<feature type="domain" description="FAD-binding FR-type" evidence="15">
    <location>
        <begin position="199"/>
        <end position="329"/>
    </location>
</feature>
<feature type="transmembrane region" description="Helical" evidence="14">
    <location>
        <begin position="133"/>
        <end position="152"/>
    </location>
</feature>
<keyword evidence="7" id="KW-0249">Electron transport</keyword>
<dbReference type="GO" id="GO:0006879">
    <property type="term" value="P:intracellular iron ion homeostasis"/>
    <property type="evidence" value="ECO:0007669"/>
    <property type="project" value="TreeGrafter"/>
</dbReference>
<keyword evidence="6 14" id="KW-0812">Transmembrane</keyword>
<evidence type="ECO:0000256" key="12">
    <source>
        <dbReference type="ARBA" id="ARBA00023180"/>
    </source>
</evidence>
<dbReference type="InterPro" id="IPR017927">
    <property type="entry name" value="FAD-bd_FR_type"/>
</dbReference>
<evidence type="ECO:0000313" key="17">
    <source>
        <dbReference type="Proteomes" id="UP000785200"/>
    </source>
</evidence>
<evidence type="ECO:0000256" key="2">
    <source>
        <dbReference type="ARBA" id="ARBA00006278"/>
    </source>
</evidence>
<feature type="transmembrane region" description="Helical" evidence="14">
    <location>
        <begin position="21"/>
        <end position="38"/>
    </location>
</feature>
<protein>
    <recommendedName>
        <fullName evidence="3">ferric-chelate reductase (NADPH)</fullName>
        <ecNumber evidence="3">1.16.1.9</ecNumber>
    </recommendedName>
</protein>
<dbReference type="CDD" id="cd06186">
    <property type="entry name" value="NOX_Duox_like_FAD_NADP"/>
    <property type="match status" value="1"/>
</dbReference>
<evidence type="ECO:0000256" key="8">
    <source>
        <dbReference type="ARBA" id="ARBA00022989"/>
    </source>
</evidence>
<keyword evidence="9" id="KW-0560">Oxidoreductase</keyword>
<evidence type="ECO:0000256" key="4">
    <source>
        <dbReference type="ARBA" id="ARBA00022448"/>
    </source>
</evidence>
<keyword evidence="11 14" id="KW-0472">Membrane</keyword>
<evidence type="ECO:0000256" key="13">
    <source>
        <dbReference type="ARBA" id="ARBA00048483"/>
    </source>
</evidence>
<dbReference type="InterPro" id="IPR013121">
    <property type="entry name" value="Fe_red_NAD-bd_6"/>
</dbReference>
<feature type="transmembrane region" description="Helical" evidence="14">
    <location>
        <begin position="58"/>
        <end position="83"/>
    </location>
</feature>
<dbReference type="PANTHER" id="PTHR32361:SF9">
    <property type="entry name" value="FERRIC REDUCTASE TRANSMEMBRANE COMPONENT 3-RELATED"/>
    <property type="match status" value="1"/>
</dbReference>
<dbReference type="InterPro" id="IPR017938">
    <property type="entry name" value="Riboflavin_synthase-like_b-brl"/>
</dbReference>
<dbReference type="SFLD" id="SFLDG01168">
    <property type="entry name" value="Ferric_reductase_subgroup_(FRE"/>
    <property type="match status" value="1"/>
</dbReference>
<evidence type="ECO:0000256" key="9">
    <source>
        <dbReference type="ARBA" id="ARBA00023002"/>
    </source>
</evidence>
<dbReference type="Gene3D" id="3.40.50.80">
    <property type="entry name" value="Nucleotide-binding domain of ferredoxin-NADP reductase (FNR) module"/>
    <property type="match status" value="1"/>
</dbReference>
<comment type="catalytic activity">
    <reaction evidence="13">
        <text>2 a Fe(II)-siderophore + NADP(+) + H(+) = 2 a Fe(III)-siderophore + NADPH</text>
        <dbReference type="Rhea" id="RHEA:28795"/>
        <dbReference type="Rhea" id="RHEA-COMP:11342"/>
        <dbReference type="Rhea" id="RHEA-COMP:11344"/>
        <dbReference type="ChEBI" id="CHEBI:15378"/>
        <dbReference type="ChEBI" id="CHEBI:29033"/>
        <dbReference type="ChEBI" id="CHEBI:29034"/>
        <dbReference type="ChEBI" id="CHEBI:57783"/>
        <dbReference type="ChEBI" id="CHEBI:58349"/>
        <dbReference type="EC" id="1.16.1.9"/>
    </reaction>
</comment>
<keyword evidence="10" id="KW-0406">Ion transport</keyword>
<dbReference type="GO" id="GO:0052851">
    <property type="term" value="F:ferric-chelate reductase (NADPH) activity"/>
    <property type="evidence" value="ECO:0007669"/>
    <property type="project" value="UniProtKB-EC"/>
</dbReference>
<dbReference type="InterPro" id="IPR039261">
    <property type="entry name" value="FNR_nucleotide-bd"/>
</dbReference>
<evidence type="ECO:0000256" key="10">
    <source>
        <dbReference type="ARBA" id="ARBA00023065"/>
    </source>
</evidence>
<evidence type="ECO:0000256" key="7">
    <source>
        <dbReference type="ARBA" id="ARBA00022982"/>
    </source>
</evidence>
<dbReference type="InterPro" id="IPR013130">
    <property type="entry name" value="Fe3_Rdtase_TM_dom"/>
</dbReference>
<dbReference type="InterPro" id="IPR013112">
    <property type="entry name" value="FAD-bd_8"/>
</dbReference>
<keyword evidence="12" id="KW-0325">Glycoprotein</keyword>
<dbReference type="SUPFAM" id="SSF52343">
    <property type="entry name" value="Ferredoxin reductase-like, C-terminal NADP-linked domain"/>
    <property type="match status" value="1"/>
</dbReference>
<evidence type="ECO:0000256" key="11">
    <source>
        <dbReference type="ARBA" id="ARBA00023136"/>
    </source>
</evidence>